<dbReference type="EMBL" id="CAJNOM010000635">
    <property type="protein sequence ID" value="CAF1528878.1"/>
    <property type="molecule type" value="Genomic_DNA"/>
</dbReference>
<dbReference type="GO" id="GO:0005524">
    <property type="term" value="F:ATP binding"/>
    <property type="evidence" value="ECO:0007669"/>
    <property type="project" value="InterPro"/>
</dbReference>
<dbReference type="EC" id="6.1.1.15" evidence="1"/>
<dbReference type="GO" id="GO:0004827">
    <property type="term" value="F:proline-tRNA ligase activity"/>
    <property type="evidence" value="ECO:0007669"/>
    <property type="project" value="UniProtKB-EC"/>
</dbReference>
<dbReference type="SMART" id="SM00946">
    <property type="entry name" value="ProRS-C_1"/>
    <property type="match status" value="1"/>
</dbReference>
<evidence type="ECO:0000256" key="2">
    <source>
        <dbReference type="ARBA" id="ARBA00022917"/>
    </source>
</evidence>
<protein>
    <recommendedName>
        <fullName evidence="1">proline--tRNA ligase</fullName>
        <ecNumber evidence="1">6.1.1.15</ecNumber>
    </recommendedName>
</protein>
<evidence type="ECO:0000313" key="6">
    <source>
        <dbReference type="EMBL" id="CAF1528878.1"/>
    </source>
</evidence>
<evidence type="ECO:0000256" key="1">
    <source>
        <dbReference type="ARBA" id="ARBA00012831"/>
    </source>
</evidence>
<name>A0A815V2B2_9BILA</name>
<evidence type="ECO:0000259" key="3">
    <source>
        <dbReference type="SMART" id="SM00946"/>
    </source>
</evidence>
<dbReference type="Proteomes" id="UP000663877">
    <property type="component" value="Unassembled WGS sequence"/>
</dbReference>
<dbReference type="OrthoDB" id="1350766at2759"/>
<comment type="caution">
    <text evidence="6">The sequence shown here is derived from an EMBL/GenBank/DDBJ whole genome shotgun (WGS) entry which is preliminary data.</text>
</comment>
<dbReference type="InterPro" id="IPR017449">
    <property type="entry name" value="Pro-tRNA_synth_II"/>
</dbReference>
<evidence type="ECO:0000313" key="7">
    <source>
        <dbReference type="Proteomes" id="UP000663832"/>
    </source>
</evidence>
<dbReference type="GO" id="GO:0017101">
    <property type="term" value="C:aminoacyl-tRNA synthetase multienzyme complex"/>
    <property type="evidence" value="ECO:0007669"/>
    <property type="project" value="TreeGrafter"/>
</dbReference>
<dbReference type="InterPro" id="IPR004499">
    <property type="entry name" value="Pro-tRNA-ligase_IIa_arc-type"/>
</dbReference>
<dbReference type="EMBL" id="CAJNOI010000153">
    <property type="protein sequence ID" value="CAF1135981.1"/>
    <property type="molecule type" value="Genomic_DNA"/>
</dbReference>
<dbReference type="InterPro" id="IPR016061">
    <property type="entry name" value="Pro-tRNA_ligase_II_C"/>
</dbReference>
<dbReference type="Gene3D" id="3.30.110.30">
    <property type="entry name" value="C-terminal domain of ProRS"/>
    <property type="match status" value="1"/>
</dbReference>
<dbReference type="GO" id="GO:0006433">
    <property type="term" value="P:prolyl-tRNA aminoacylation"/>
    <property type="evidence" value="ECO:0007669"/>
    <property type="project" value="InterPro"/>
</dbReference>
<dbReference type="SUPFAM" id="SSF64586">
    <property type="entry name" value="C-terminal domain of ProRS"/>
    <property type="match status" value="1"/>
</dbReference>
<keyword evidence="2" id="KW-0648">Protein biosynthesis</keyword>
<reference evidence="6" key="1">
    <citation type="submission" date="2021-02" db="EMBL/GenBank/DDBJ databases">
        <authorList>
            <person name="Nowell W R."/>
        </authorList>
    </citation>
    <scope>NUCLEOTIDE SEQUENCE</scope>
</reference>
<dbReference type="PANTHER" id="PTHR43382:SF2">
    <property type="entry name" value="BIFUNCTIONAL GLUTAMATE_PROLINE--TRNA LIGASE"/>
    <property type="match status" value="1"/>
</dbReference>
<dbReference type="SUPFAM" id="SSF52954">
    <property type="entry name" value="Class II aaRS ABD-related"/>
    <property type="match status" value="1"/>
</dbReference>
<dbReference type="EMBL" id="CAJNOM010000362">
    <property type="protein sequence ID" value="CAF1392256.1"/>
    <property type="molecule type" value="Genomic_DNA"/>
</dbReference>
<dbReference type="Pfam" id="PF03129">
    <property type="entry name" value="HGTP_anticodon"/>
    <property type="match status" value="1"/>
</dbReference>
<dbReference type="Pfam" id="PF09180">
    <property type="entry name" value="ProRS-C_1"/>
    <property type="match status" value="1"/>
</dbReference>
<feature type="domain" description="Proline-tRNA ligase class II C-terminal" evidence="3">
    <location>
        <begin position="128"/>
        <end position="212"/>
    </location>
</feature>
<organism evidence="6 7">
    <name type="scientific">Adineta steineri</name>
    <dbReference type="NCBI Taxonomy" id="433720"/>
    <lineage>
        <taxon>Eukaryota</taxon>
        <taxon>Metazoa</taxon>
        <taxon>Spiralia</taxon>
        <taxon>Gnathifera</taxon>
        <taxon>Rotifera</taxon>
        <taxon>Eurotatoria</taxon>
        <taxon>Bdelloidea</taxon>
        <taxon>Adinetida</taxon>
        <taxon>Adinetidae</taxon>
        <taxon>Adineta</taxon>
    </lineage>
</organism>
<evidence type="ECO:0000313" key="5">
    <source>
        <dbReference type="EMBL" id="CAF1392256.1"/>
    </source>
</evidence>
<dbReference type="InterPro" id="IPR004154">
    <property type="entry name" value="Anticodon-bd"/>
</dbReference>
<dbReference type="AlphaFoldDB" id="A0A815V2B2"/>
<proteinExistence type="predicted"/>
<dbReference type="FunFam" id="3.30.110.30:FF:000001">
    <property type="entry name" value="Bifunctional glutamate/proline--tRNA ligase"/>
    <property type="match status" value="1"/>
</dbReference>
<dbReference type="InterPro" id="IPR036621">
    <property type="entry name" value="Anticodon-bd_dom_sf"/>
</dbReference>
<dbReference type="PANTHER" id="PTHR43382">
    <property type="entry name" value="PROLYL-TRNA SYNTHETASE"/>
    <property type="match status" value="1"/>
</dbReference>
<dbReference type="GO" id="GO:0005737">
    <property type="term" value="C:cytoplasm"/>
    <property type="evidence" value="ECO:0007669"/>
    <property type="project" value="InterPro"/>
</dbReference>
<dbReference type="Proteomes" id="UP000663832">
    <property type="component" value="Unassembled WGS sequence"/>
</dbReference>
<accession>A0A815V2B2</accession>
<keyword evidence="7" id="KW-1185">Reference proteome</keyword>
<dbReference type="Gene3D" id="3.40.50.800">
    <property type="entry name" value="Anticodon-binding domain"/>
    <property type="match status" value="1"/>
</dbReference>
<gene>
    <name evidence="4" type="ORF">BJG266_LOCUS23274</name>
    <name evidence="5" type="ORF">QVE165_LOCUS36278</name>
    <name evidence="6" type="ORF">QVE165_LOCUS45351</name>
</gene>
<sequence>MIHGDNKGLVLPPRIAKYQVVIVPCGITASLSKEDEDALINSNIDNYRPGWKFNHWEMKGVPIRVEFGPNDKSRSQLTVVLRHTGNKSAISIDNCETKVREILQQMHKDLYTKAKAELDSHVVVVKDWAGFLKALDNSCVMLTPFCGESSCEHRIKQDSARDAVVEEGAPAMGAKSLCIPFDQPETLAEDQQCCHPECKRKAKYFTLFGRSY</sequence>
<evidence type="ECO:0000313" key="4">
    <source>
        <dbReference type="EMBL" id="CAF1135981.1"/>
    </source>
</evidence>
<dbReference type="CDD" id="cd00862">
    <property type="entry name" value="ProRS_anticodon_zinc"/>
    <property type="match status" value="1"/>
</dbReference>